<reference evidence="1" key="2">
    <citation type="journal article" date="2021" name="Microbiome">
        <title>Successional dynamics and alternative stable states in a saline activated sludge microbial community over 9 years.</title>
        <authorList>
            <person name="Wang Y."/>
            <person name="Ye J."/>
            <person name="Ju F."/>
            <person name="Liu L."/>
            <person name="Boyd J.A."/>
            <person name="Deng Y."/>
            <person name="Parks D.H."/>
            <person name="Jiang X."/>
            <person name="Yin X."/>
            <person name="Woodcroft B.J."/>
            <person name="Tyson G.W."/>
            <person name="Hugenholtz P."/>
            <person name="Polz M.F."/>
            <person name="Zhang T."/>
        </authorList>
    </citation>
    <scope>NUCLEOTIDE SEQUENCE</scope>
    <source>
        <strain evidence="1">HKST-UBA02</strain>
    </source>
</reference>
<name>A0A956SHI6_UNCEI</name>
<dbReference type="Gene3D" id="1.20.1290.10">
    <property type="entry name" value="AhpD-like"/>
    <property type="match status" value="1"/>
</dbReference>
<organism evidence="1 2">
    <name type="scientific">Eiseniibacteriota bacterium</name>
    <dbReference type="NCBI Taxonomy" id="2212470"/>
    <lineage>
        <taxon>Bacteria</taxon>
        <taxon>Candidatus Eiseniibacteriota</taxon>
    </lineage>
</organism>
<evidence type="ECO:0000313" key="2">
    <source>
        <dbReference type="Proteomes" id="UP000739538"/>
    </source>
</evidence>
<dbReference type="EMBL" id="JAGQHS010000438">
    <property type="protein sequence ID" value="MCA9759679.1"/>
    <property type="molecule type" value="Genomic_DNA"/>
</dbReference>
<evidence type="ECO:0000313" key="1">
    <source>
        <dbReference type="EMBL" id="MCA9759679.1"/>
    </source>
</evidence>
<dbReference type="InterPro" id="IPR010195">
    <property type="entry name" value="Uncharacterised_peroxidase-rel"/>
</dbReference>
<reference evidence="1" key="1">
    <citation type="submission" date="2020-04" db="EMBL/GenBank/DDBJ databases">
        <authorList>
            <person name="Zhang T."/>
        </authorList>
    </citation>
    <scope>NUCLEOTIDE SEQUENCE</scope>
    <source>
        <strain evidence="1">HKST-UBA02</strain>
    </source>
</reference>
<gene>
    <name evidence="1" type="ORF">KDA27_28035</name>
</gene>
<keyword evidence="1" id="KW-0575">Peroxidase</keyword>
<proteinExistence type="predicted"/>
<accession>A0A956SHI6</accession>
<dbReference type="AlphaFoldDB" id="A0A956SHI6"/>
<keyword evidence="1" id="KW-0560">Oxidoreductase</keyword>
<sequence length="202" mass="22576">MSYVKQVNEDNASGAIRRVFDASMARDGEISELIRATSLDAKSTQAAHNLDTNLMKTKNALTPERRALLGMVVGNANICYYTTFQYFKEYVEATGNKKLAEQVTLDYRKAALEEGDRSLCDYAVKLTLQPGEMTADDIDAARTGGNNDETIVVATQVISYINYTSRVANALGVEPEVWMMEEPEDWLKRRAKDFLEAKGKKK</sequence>
<dbReference type="PANTHER" id="PTHR35446:SF2">
    <property type="entry name" value="CARBOXYMUCONOLACTONE DECARBOXYLASE-LIKE DOMAIN-CONTAINING PROTEIN"/>
    <property type="match status" value="1"/>
</dbReference>
<dbReference type="SUPFAM" id="SSF69118">
    <property type="entry name" value="AhpD-like"/>
    <property type="match status" value="1"/>
</dbReference>
<protein>
    <submittedName>
        <fullName evidence="1">Peroxidase-related enzyme</fullName>
    </submittedName>
</protein>
<dbReference type="PANTHER" id="PTHR35446">
    <property type="entry name" value="SI:CH211-175M2.5"/>
    <property type="match status" value="1"/>
</dbReference>
<comment type="caution">
    <text evidence="1">The sequence shown here is derived from an EMBL/GenBank/DDBJ whole genome shotgun (WGS) entry which is preliminary data.</text>
</comment>
<dbReference type="Proteomes" id="UP000739538">
    <property type="component" value="Unassembled WGS sequence"/>
</dbReference>
<dbReference type="InterPro" id="IPR029032">
    <property type="entry name" value="AhpD-like"/>
</dbReference>
<dbReference type="GO" id="GO:0004601">
    <property type="term" value="F:peroxidase activity"/>
    <property type="evidence" value="ECO:0007669"/>
    <property type="project" value="UniProtKB-KW"/>
</dbReference>
<dbReference type="NCBIfam" id="TIGR01926">
    <property type="entry name" value="peroxid_rel"/>
    <property type="match status" value="1"/>
</dbReference>